<accession>A0A5N0TIX3</accession>
<dbReference type="InterPro" id="IPR001322">
    <property type="entry name" value="Lamin_tail_dom"/>
</dbReference>
<evidence type="ECO:0000313" key="4">
    <source>
        <dbReference type="EMBL" id="KAA9133239.1"/>
    </source>
</evidence>
<dbReference type="GO" id="GO:0004519">
    <property type="term" value="F:endonuclease activity"/>
    <property type="evidence" value="ECO:0007669"/>
    <property type="project" value="UniProtKB-KW"/>
</dbReference>
<proteinExistence type="predicted"/>
<dbReference type="CDD" id="cd04486">
    <property type="entry name" value="YhcR_OBF_like"/>
    <property type="match status" value="1"/>
</dbReference>
<dbReference type="EMBL" id="VYXP01000002">
    <property type="protein sequence ID" value="KAA9133239.1"/>
    <property type="molecule type" value="Genomic_DNA"/>
</dbReference>
<feature type="region of interest" description="Disordered" evidence="1">
    <location>
        <begin position="409"/>
        <end position="429"/>
    </location>
</feature>
<comment type="caution">
    <text evidence="4">The sequence shown here is derived from an EMBL/GenBank/DDBJ whole genome shotgun (WGS) entry which is preliminary data.</text>
</comment>
<name>A0A5N0TIX3_9GAMM</name>
<keyword evidence="4" id="KW-0378">Hydrolase</keyword>
<dbReference type="CDD" id="cd10283">
    <property type="entry name" value="MnuA_DNase1-like"/>
    <property type="match status" value="1"/>
</dbReference>
<dbReference type="NCBIfam" id="NF033681">
    <property type="entry name" value="ExeM_NucH_DNase"/>
    <property type="match status" value="1"/>
</dbReference>
<feature type="chain" id="PRO_5024304486" evidence="2">
    <location>
        <begin position="32"/>
        <end position="1287"/>
    </location>
</feature>
<dbReference type="SUPFAM" id="SSF74853">
    <property type="entry name" value="Lamin A/C globular tail domain"/>
    <property type="match status" value="1"/>
</dbReference>
<evidence type="ECO:0000313" key="5">
    <source>
        <dbReference type="Proteomes" id="UP000325372"/>
    </source>
</evidence>
<dbReference type="InterPro" id="IPR036691">
    <property type="entry name" value="Endo/exonu/phosph_ase_sf"/>
</dbReference>
<dbReference type="SUPFAM" id="SSF56219">
    <property type="entry name" value="DNase I-like"/>
    <property type="match status" value="1"/>
</dbReference>
<keyword evidence="4" id="KW-0540">Nuclease</keyword>
<feature type="domain" description="LTD" evidence="3">
    <location>
        <begin position="440"/>
        <end position="562"/>
    </location>
</feature>
<evidence type="ECO:0000259" key="3">
    <source>
        <dbReference type="PROSITE" id="PS51841"/>
    </source>
</evidence>
<reference evidence="4 5" key="1">
    <citation type="submission" date="2019-09" db="EMBL/GenBank/DDBJ databases">
        <title>Wenzhouxiangella sp. Genome sequencing and assembly.</title>
        <authorList>
            <person name="Zhang R."/>
        </authorList>
    </citation>
    <scope>NUCLEOTIDE SEQUENCE [LARGE SCALE GENOMIC DNA]</scope>
    <source>
        <strain evidence="4 5">W260</strain>
    </source>
</reference>
<dbReference type="Proteomes" id="UP000325372">
    <property type="component" value="Unassembled WGS sequence"/>
</dbReference>
<dbReference type="PANTHER" id="PTHR42834:SF1">
    <property type="entry name" value="ENDONUCLEASE_EXONUCLEASE_PHOSPHATASE FAMILY PROTEIN (AFU_ORTHOLOGUE AFUA_3G09210)"/>
    <property type="match status" value="1"/>
</dbReference>
<dbReference type="Gene3D" id="2.60.40.1260">
    <property type="entry name" value="Lamin Tail domain"/>
    <property type="match status" value="1"/>
</dbReference>
<sequence>MTPTVVATASRHRFSLALTSTLLLLAGPIEAQVFINELHYDNVSGDSGEMVELAGPAGTSLAGWTVALYNGSASQLNVYDTINLSGTFADQAGGMGTLAFNRAGIQNGSPDGLALVDGSNNVVQFLSYEGVFTAASGPAAGMTSTDIGVEEGSGTPVGHSLQLVGAGLAYDDFTWAEAMAATPGQPNTGQDFGGEPSVPELLLSELVVTPTGGEFIEIHNPGGSAVDLSDVYLTDATFAGGNTYYYNIVLGANAGGGGFSDFHARFPAGASIPAGGFQTVALAGSEAFFAEYGVQPTYELFEDGAADAIPDMREALPGSINAQGGLTNSGEVVVLYHWDESSDLVADLDYAVWGDKDEAVDKTGVALDGPDGDTLVSEYAADTPIASQDVISGGAHAFGESFTRIDFTEGSETQSGGNGVNGADETSENLSVTWASRTPSPNSDYVPPTPDLVITEVMQNPAAVGDSSGEWFEIHNAGDVDVDINGWTIADLGSDSHVINAGGPLVVPAGGYMVLGNNADSGSNGGLVVDYAYSGVFLANGDDELVLFDAAGFEVDGVAWDGGPVWPDPTGASMALIDLALDNNDGNNWCESQNPYGDGDRGTPGVANSCEVLIPEFGACGDAATKIHAVQGNGLASPIAGSAGVIIEGVVVGDFQGGDRLNGFFVQEESADVDGDPATSEGIFVYDENFGVDVNVGDVVRVQGTVIEFFDLTEISPVINLVTCGTGTADTQDILLPLAGPDALEALEGMSVHLPQTLFVTDNFTLGRYGEVGLAVGGPLDIPTNVVAPGAAAQALQAQNDLSRIQLDDGSGLQNPVPVPPYFAPDGTLRVGDATSAVTGVLGFGFGEYEIHPTDVVAFSRENERPDDAPDVGNPLVTVAGFNVLNYFTTLDDNTPVCGPSASMDCRGAENAFEFERQRSKIVAALSLLGADVVGLVEVENAAGDGPVADLVDGINDILGADTYAYIATGAIGTDAIRQALIYKPDAVTPVGGFETLDSSDDPAFIDTANRPALAQSFTDGSTGEVFTVAVNHLKSKGSDCDGLGDPDTGDGQGNCNLIRAAAASALATWLAADPTGSGSERSLIIGDLNAYAKEDPIVVLKDAGFVDLVEVYNGVGYADGAYSYGFGGQMGYLDHALASAAFAADASGATAWHINADEPAALDYNDHNQDVLFSPDPYRASDHDAVVVGLFNDEDDDGVWDTIDACPATVIPETPPTRGLGNNRFALLDDDGVFDTTEGGGPGVSFTIHDTAGCSCEQIIAAADLGAGHAKFGCSIGEIRDWVSAQ</sequence>
<evidence type="ECO:0000256" key="2">
    <source>
        <dbReference type="SAM" id="SignalP"/>
    </source>
</evidence>
<dbReference type="Pfam" id="PF00932">
    <property type="entry name" value="LTD"/>
    <property type="match status" value="1"/>
</dbReference>
<dbReference type="PROSITE" id="PS51841">
    <property type="entry name" value="LTD"/>
    <property type="match status" value="1"/>
</dbReference>
<dbReference type="RefSeq" id="WP_150862797.1">
    <property type="nucleotide sequence ID" value="NZ_VYXP01000002.1"/>
</dbReference>
<dbReference type="InterPro" id="IPR047971">
    <property type="entry name" value="ExeM-like"/>
</dbReference>
<keyword evidence="4" id="KW-0255">Endonuclease</keyword>
<keyword evidence="2" id="KW-0732">Signal</keyword>
<protein>
    <submittedName>
        <fullName evidence="4">ExeM/NucH family extracellular endonuclease</fullName>
    </submittedName>
</protein>
<dbReference type="Gene3D" id="3.60.10.10">
    <property type="entry name" value="Endonuclease/exonuclease/phosphatase"/>
    <property type="match status" value="1"/>
</dbReference>
<gene>
    <name evidence="4" type="ORF">F3N42_02460</name>
</gene>
<dbReference type="InterPro" id="IPR036415">
    <property type="entry name" value="Lamin_tail_dom_sf"/>
</dbReference>
<keyword evidence="5" id="KW-1185">Reference proteome</keyword>
<evidence type="ECO:0000256" key="1">
    <source>
        <dbReference type="SAM" id="MobiDB-lite"/>
    </source>
</evidence>
<organism evidence="4 5">
    <name type="scientific">Marinihelvus fidelis</name>
    <dbReference type="NCBI Taxonomy" id="2613842"/>
    <lineage>
        <taxon>Bacteria</taxon>
        <taxon>Pseudomonadati</taxon>
        <taxon>Pseudomonadota</taxon>
        <taxon>Gammaproteobacteria</taxon>
        <taxon>Chromatiales</taxon>
        <taxon>Wenzhouxiangellaceae</taxon>
        <taxon>Marinihelvus</taxon>
    </lineage>
</organism>
<dbReference type="PANTHER" id="PTHR42834">
    <property type="entry name" value="ENDONUCLEASE/EXONUCLEASE/PHOSPHATASE FAMILY PROTEIN (AFU_ORTHOLOGUE AFUA_3G09210)"/>
    <property type="match status" value="1"/>
</dbReference>
<feature type="signal peptide" evidence="2">
    <location>
        <begin position="1"/>
        <end position="31"/>
    </location>
</feature>